<feature type="non-terminal residue" evidence="2">
    <location>
        <position position="113"/>
    </location>
</feature>
<sequence>MTSDDKSSVKLSKLDDLIDNLISDEDLERYIAEQNDGLTHEEREKIKRENRINAINQWCAENPGRDPTRAKDITIKQLALDEEAVVRREEFRRDNPEKAAEIRKRTRNESKYR</sequence>
<keyword evidence="3" id="KW-1185">Reference proteome</keyword>
<dbReference type="Proteomes" id="UP001377972">
    <property type="component" value="Unassembled WGS sequence"/>
</dbReference>
<dbReference type="EMBL" id="JAQPZS010000059">
    <property type="protein sequence ID" value="MEJ6498629.1"/>
    <property type="molecule type" value="Genomic_DNA"/>
</dbReference>
<accession>A0ABU8T010</accession>
<organism evidence="2 3">
    <name type="scientific">Pseudoalteromonas lipolytica</name>
    <dbReference type="NCBI Taxonomy" id="570156"/>
    <lineage>
        <taxon>Bacteria</taxon>
        <taxon>Pseudomonadati</taxon>
        <taxon>Pseudomonadota</taxon>
        <taxon>Gammaproteobacteria</taxon>
        <taxon>Alteromonadales</taxon>
        <taxon>Pseudoalteromonadaceae</taxon>
        <taxon>Pseudoalteromonas</taxon>
    </lineage>
</organism>
<evidence type="ECO:0000313" key="3">
    <source>
        <dbReference type="Proteomes" id="UP001377972"/>
    </source>
</evidence>
<gene>
    <name evidence="2" type="ORF">PQI24_21680</name>
</gene>
<protein>
    <submittedName>
        <fullName evidence="2">Uncharacterized protein</fullName>
    </submittedName>
</protein>
<feature type="region of interest" description="Disordered" evidence="1">
    <location>
        <begin position="88"/>
        <end position="113"/>
    </location>
</feature>
<evidence type="ECO:0000313" key="2">
    <source>
        <dbReference type="EMBL" id="MEJ6498629.1"/>
    </source>
</evidence>
<comment type="caution">
    <text evidence="2">The sequence shown here is derived from an EMBL/GenBank/DDBJ whole genome shotgun (WGS) entry which is preliminary data.</text>
</comment>
<proteinExistence type="predicted"/>
<reference evidence="2 3" key="1">
    <citation type="submission" date="2023-01" db="EMBL/GenBank/DDBJ databases">
        <title>Trichodesmium-associated heterotrophic epibiont bacteria.</title>
        <authorList>
            <person name="Cleveland C.S."/>
            <person name="Webb E.A."/>
        </authorList>
    </citation>
    <scope>NUCLEOTIDE SEQUENCE [LARGE SCALE GENOMIC DNA]</scope>
    <source>
        <strain evidence="2 3">USCH2</strain>
    </source>
</reference>
<evidence type="ECO:0000256" key="1">
    <source>
        <dbReference type="SAM" id="MobiDB-lite"/>
    </source>
</evidence>
<name>A0ABU8T010_9GAMM</name>